<dbReference type="PANTHER" id="PTHR34220">
    <property type="entry name" value="SENSOR HISTIDINE KINASE YPDA"/>
    <property type="match status" value="1"/>
</dbReference>
<dbReference type="PROSITE" id="PS50885">
    <property type="entry name" value="HAMP"/>
    <property type="match status" value="1"/>
</dbReference>
<dbReference type="EC" id="2.7.13.3" evidence="3"/>
<keyword evidence="7" id="KW-0902">Two-component regulatory system</keyword>
<evidence type="ECO:0000256" key="4">
    <source>
        <dbReference type="ARBA" id="ARBA00022553"/>
    </source>
</evidence>
<keyword evidence="5" id="KW-0808">Transferase</keyword>
<dbReference type="EMBL" id="FNYT01000020">
    <property type="protein sequence ID" value="SEJ64543.1"/>
    <property type="molecule type" value="Genomic_DNA"/>
</dbReference>
<dbReference type="STRING" id="640938.TR210_2314"/>
<dbReference type="GO" id="GO:0000155">
    <property type="term" value="F:phosphorelay sensor kinase activity"/>
    <property type="evidence" value="ECO:0007669"/>
    <property type="project" value="InterPro"/>
</dbReference>
<dbReference type="AlphaFoldDB" id="A0A143Z3N9"/>
<keyword evidence="8" id="KW-0472">Membrane</keyword>
<keyword evidence="8" id="KW-0812">Transmembrane</keyword>
<comment type="catalytic activity">
    <reaction evidence="1">
        <text>ATP + protein L-histidine = ADP + protein N-phospho-L-histidine.</text>
        <dbReference type="EC" id="2.7.13.3"/>
    </reaction>
</comment>
<accession>A0A143Z3N9</accession>
<evidence type="ECO:0000313" key="14">
    <source>
        <dbReference type="Proteomes" id="UP000199280"/>
    </source>
</evidence>
<dbReference type="Pfam" id="PF06580">
    <property type="entry name" value="His_kinase"/>
    <property type="match status" value="1"/>
</dbReference>
<keyword evidence="4" id="KW-0597">Phosphoprotein</keyword>
<sequence>MEKIASIKEIFEQTNRLLFSITLIPLLVISIFYTRNILVYRSALANVEEANAVSTIVQENVLEEVWDLVFGLIDVPAYEAGNELDKVRQAIEAIQANTTTAKEAATLDVALRTLDTLDKYIAEMESNIQNERPVDENEAIMVQVDAVTVLLYGILQDFVRVEIEIAGATSDDMLVSLYYLILFELVIVLIIVYYARKNNRFLTRQIQEPLHDLIVLSEELSQGHLDYRAEEPEVAELRVVTESMNDMAHNLRILIEDNAMKQFDLAQSELRVLQAQITPHFIYNTLDAILSLAEQGNSEQVKTMTYALSDFLRISLSKGQDWITVEKEIRHVEDYLTILQIRYGAMLAFEIDIPEAILQTEVLKMILQPLVENAVYHGTKHVRRAGKVIVAATCSEDTIQFSVTDNGIGMQEERLLEIRKRLDQAAVDETSEGGFGLYNVRKRLLLYYGAAASLTIDSSYRKGTTVTVTVPKFI</sequence>
<evidence type="ECO:0000256" key="6">
    <source>
        <dbReference type="ARBA" id="ARBA00022777"/>
    </source>
</evidence>
<evidence type="ECO:0000256" key="1">
    <source>
        <dbReference type="ARBA" id="ARBA00000085"/>
    </source>
</evidence>
<comment type="subcellular location">
    <subcellularLocation>
        <location evidence="2">Membrane</location>
    </subcellularLocation>
</comment>
<keyword evidence="8" id="KW-1133">Transmembrane helix</keyword>
<dbReference type="InterPro" id="IPR005467">
    <property type="entry name" value="His_kinase_dom"/>
</dbReference>
<feature type="transmembrane region" description="Helical" evidence="8">
    <location>
        <begin position="177"/>
        <end position="195"/>
    </location>
</feature>
<feature type="transmembrane region" description="Helical" evidence="8">
    <location>
        <begin position="17"/>
        <end position="34"/>
    </location>
</feature>
<dbReference type="InterPro" id="IPR050640">
    <property type="entry name" value="Bact_2-comp_sensor_kinase"/>
</dbReference>
<keyword evidence="6 11" id="KW-0418">Kinase</keyword>
<evidence type="ECO:0000256" key="2">
    <source>
        <dbReference type="ARBA" id="ARBA00004370"/>
    </source>
</evidence>
<evidence type="ECO:0000313" key="13">
    <source>
        <dbReference type="Proteomes" id="UP000076878"/>
    </source>
</evidence>
<dbReference type="PANTHER" id="PTHR34220:SF7">
    <property type="entry name" value="SENSOR HISTIDINE KINASE YPDA"/>
    <property type="match status" value="1"/>
</dbReference>
<dbReference type="EMBL" id="FJNB01000019">
    <property type="protein sequence ID" value="CZR06356.1"/>
    <property type="molecule type" value="Genomic_DNA"/>
</dbReference>
<dbReference type="CDD" id="cd06225">
    <property type="entry name" value="HAMP"/>
    <property type="match status" value="1"/>
</dbReference>
<dbReference type="Pfam" id="PF02518">
    <property type="entry name" value="HATPase_c"/>
    <property type="match status" value="1"/>
</dbReference>
<dbReference type="Gene3D" id="6.10.340.10">
    <property type="match status" value="1"/>
</dbReference>
<feature type="domain" description="HAMP" evidence="10">
    <location>
        <begin position="204"/>
        <end position="256"/>
    </location>
</feature>
<dbReference type="OrthoDB" id="9776552at2"/>
<evidence type="ECO:0000313" key="11">
    <source>
        <dbReference type="EMBL" id="CZR06356.1"/>
    </source>
</evidence>
<feature type="domain" description="Histidine kinase" evidence="9">
    <location>
        <begin position="363"/>
        <end position="474"/>
    </location>
</feature>
<organism evidence="11 13">
    <name type="scientific">Trichococcus ilyis</name>
    <dbReference type="NCBI Taxonomy" id="640938"/>
    <lineage>
        <taxon>Bacteria</taxon>
        <taxon>Bacillati</taxon>
        <taxon>Bacillota</taxon>
        <taxon>Bacilli</taxon>
        <taxon>Lactobacillales</taxon>
        <taxon>Carnobacteriaceae</taxon>
        <taxon>Trichococcus</taxon>
    </lineage>
</organism>
<evidence type="ECO:0000259" key="9">
    <source>
        <dbReference type="PROSITE" id="PS50109"/>
    </source>
</evidence>
<dbReference type="Proteomes" id="UP000076878">
    <property type="component" value="Unassembled WGS sequence"/>
</dbReference>
<dbReference type="PROSITE" id="PS50109">
    <property type="entry name" value="HIS_KIN"/>
    <property type="match status" value="1"/>
</dbReference>
<dbReference type="Gene3D" id="3.30.565.10">
    <property type="entry name" value="Histidine kinase-like ATPase, C-terminal domain"/>
    <property type="match status" value="1"/>
</dbReference>
<dbReference type="InterPro" id="IPR010559">
    <property type="entry name" value="Sig_transdc_His_kin_internal"/>
</dbReference>
<reference evidence="11 13" key="1">
    <citation type="submission" date="2016-02" db="EMBL/GenBank/DDBJ databases">
        <authorList>
            <person name="Wen L."/>
            <person name="He K."/>
            <person name="Yang H."/>
        </authorList>
    </citation>
    <scope>NUCLEOTIDE SEQUENCE [LARGE SCALE GENOMIC DNA]</scope>
    <source>
        <strain evidence="11">Trichococcus_R210</strain>
    </source>
</reference>
<evidence type="ECO:0000256" key="7">
    <source>
        <dbReference type="ARBA" id="ARBA00023012"/>
    </source>
</evidence>
<proteinExistence type="predicted"/>
<protein>
    <recommendedName>
        <fullName evidence="3">histidine kinase</fullName>
        <ecNumber evidence="3">2.7.13.3</ecNumber>
    </recommendedName>
</protein>
<evidence type="ECO:0000256" key="3">
    <source>
        <dbReference type="ARBA" id="ARBA00012438"/>
    </source>
</evidence>
<dbReference type="Pfam" id="PF00672">
    <property type="entry name" value="HAMP"/>
    <property type="match status" value="1"/>
</dbReference>
<dbReference type="SUPFAM" id="SSF55874">
    <property type="entry name" value="ATPase domain of HSP90 chaperone/DNA topoisomerase II/histidine kinase"/>
    <property type="match status" value="1"/>
</dbReference>
<gene>
    <name evidence="12" type="ORF">SAMN05216375_12045</name>
    <name evidence="11" type="ORF">TR210_2314</name>
</gene>
<dbReference type="SMART" id="SM00387">
    <property type="entry name" value="HATPase_c"/>
    <property type="match status" value="1"/>
</dbReference>
<dbReference type="InterPro" id="IPR003594">
    <property type="entry name" value="HATPase_dom"/>
</dbReference>
<keyword evidence="14" id="KW-1185">Reference proteome</keyword>
<dbReference type="InterPro" id="IPR036890">
    <property type="entry name" value="HATPase_C_sf"/>
</dbReference>
<evidence type="ECO:0000256" key="8">
    <source>
        <dbReference type="SAM" id="Phobius"/>
    </source>
</evidence>
<dbReference type="InterPro" id="IPR003660">
    <property type="entry name" value="HAMP_dom"/>
</dbReference>
<evidence type="ECO:0000313" key="12">
    <source>
        <dbReference type="EMBL" id="SEJ64543.1"/>
    </source>
</evidence>
<dbReference type="RefSeq" id="WP_068623966.1">
    <property type="nucleotide sequence ID" value="NZ_FJNB01000019.1"/>
</dbReference>
<evidence type="ECO:0000256" key="5">
    <source>
        <dbReference type="ARBA" id="ARBA00022679"/>
    </source>
</evidence>
<evidence type="ECO:0000259" key="10">
    <source>
        <dbReference type="PROSITE" id="PS50885"/>
    </source>
</evidence>
<name>A0A143Z3N9_9LACT</name>
<reference evidence="12 14" key="2">
    <citation type="submission" date="2016-10" db="EMBL/GenBank/DDBJ databases">
        <authorList>
            <person name="Varghese N."/>
            <person name="Submissions S."/>
        </authorList>
    </citation>
    <scope>NUCLEOTIDE SEQUENCE [LARGE SCALE GENOMIC DNA]</scope>
    <source>
        <strain evidence="12 14">DSM 22150</strain>
    </source>
</reference>
<dbReference type="Proteomes" id="UP000199280">
    <property type="component" value="Unassembled WGS sequence"/>
</dbReference>
<dbReference type="SMART" id="SM00304">
    <property type="entry name" value="HAMP"/>
    <property type="match status" value="1"/>
</dbReference>
<dbReference type="GO" id="GO:0016020">
    <property type="term" value="C:membrane"/>
    <property type="evidence" value="ECO:0007669"/>
    <property type="project" value="UniProtKB-SubCell"/>
</dbReference>